<dbReference type="STRING" id="50990.A0A4Y7PQV8"/>
<dbReference type="AlphaFoldDB" id="A0A4Y7PQV8"/>
<dbReference type="InterPro" id="IPR031656">
    <property type="entry name" value="DAO_C"/>
</dbReference>
<comment type="similarity">
    <text evidence="3 13">Belongs to the FAD-dependent glycerol-3-phosphate dehydrogenase family.</text>
</comment>
<dbReference type="FunFam" id="3.30.9.10:FF:000001">
    <property type="entry name" value="Glycerol-3-phosphate dehydrogenase"/>
    <property type="match status" value="1"/>
</dbReference>
<organism evidence="17 18">
    <name type="scientific">Rickenella mellea</name>
    <dbReference type="NCBI Taxonomy" id="50990"/>
    <lineage>
        <taxon>Eukaryota</taxon>
        <taxon>Fungi</taxon>
        <taxon>Dikarya</taxon>
        <taxon>Basidiomycota</taxon>
        <taxon>Agaricomycotina</taxon>
        <taxon>Agaricomycetes</taxon>
        <taxon>Hymenochaetales</taxon>
        <taxon>Rickenellaceae</taxon>
        <taxon>Rickenella</taxon>
    </lineage>
</organism>
<dbReference type="VEuPathDB" id="FungiDB:BD410DRAFT_794069"/>
<dbReference type="PROSITE" id="PS00977">
    <property type="entry name" value="FAD_G3PDH_1"/>
    <property type="match status" value="1"/>
</dbReference>
<evidence type="ECO:0000256" key="7">
    <source>
        <dbReference type="ARBA" id="ARBA00022737"/>
    </source>
</evidence>
<dbReference type="GO" id="GO:0006072">
    <property type="term" value="P:glycerol-3-phosphate metabolic process"/>
    <property type="evidence" value="ECO:0007669"/>
    <property type="project" value="UniProtKB-UniRule"/>
</dbReference>
<keyword evidence="9" id="KW-0106">Calcium</keyword>
<dbReference type="FunFam" id="1.10.8.870:FF:000001">
    <property type="entry name" value="Glycerol-3-phosphate dehydrogenase"/>
    <property type="match status" value="1"/>
</dbReference>
<dbReference type="Gene3D" id="1.10.8.870">
    <property type="entry name" value="Alpha-glycerophosphate oxidase, cap domain"/>
    <property type="match status" value="1"/>
</dbReference>
<evidence type="ECO:0000256" key="2">
    <source>
        <dbReference type="ARBA" id="ARBA00004173"/>
    </source>
</evidence>
<evidence type="ECO:0000256" key="4">
    <source>
        <dbReference type="ARBA" id="ARBA00013029"/>
    </source>
</evidence>
<keyword evidence="14" id="KW-0812">Transmembrane</keyword>
<gene>
    <name evidence="17" type="ORF">BD410DRAFT_794069</name>
</gene>
<evidence type="ECO:0000256" key="13">
    <source>
        <dbReference type="RuleBase" id="RU361217"/>
    </source>
</evidence>
<dbReference type="Gene3D" id="3.50.50.60">
    <property type="entry name" value="FAD/NAD(P)-binding domain"/>
    <property type="match status" value="1"/>
</dbReference>
<keyword evidence="14" id="KW-0472">Membrane</keyword>
<evidence type="ECO:0000259" key="16">
    <source>
        <dbReference type="Pfam" id="PF16901"/>
    </source>
</evidence>
<protein>
    <recommendedName>
        <fullName evidence="4 13">Glycerol-3-phosphate dehydrogenase</fullName>
        <ecNumber evidence="4 13">1.1.5.3</ecNumber>
    </recommendedName>
</protein>
<dbReference type="PANTHER" id="PTHR11985:SF15">
    <property type="entry name" value="GLYCEROL-3-PHOSPHATE DEHYDROGENASE, MITOCHONDRIAL"/>
    <property type="match status" value="1"/>
</dbReference>
<comment type="subcellular location">
    <subcellularLocation>
        <location evidence="2">Mitochondrion</location>
    </subcellularLocation>
</comment>
<evidence type="ECO:0000256" key="11">
    <source>
        <dbReference type="ARBA" id="ARBA00023002"/>
    </source>
</evidence>
<keyword evidence="11 13" id="KW-0560">Oxidoreductase</keyword>
<dbReference type="Gene3D" id="3.30.9.10">
    <property type="entry name" value="D-Amino Acid Oxidase, subunit A, domain 2"/>
    <property type="match status" value="1"/>
</dbReference>
<feature type="transmembrane region" description="Helical" evidence="14">
    <location>
        <begin position="12"/>
        <end position="32"/>
    </location>
</feature>
<dbReference type="PANTHER" id="PTHR11985">
    <property type="entry name" value="GLYCEROL-3-PHOSPHATE DEHYDROGENASE"/>
    <property type="match status" value="1"/>
</dbReference>
<dbReference type="EC" id="1.1.5.3" evidence="4 13"/>
<keyword evidence="5 13" id="KW-0285">Flavoprotein</keyword>
<keyword evidence="14" id="KW-1133">Transmembrane helix</keyword>
<dbReference type="OrthoDB" id="264015at2759"/>
<dbReference type="InterPro" id="IPR006076">
    <property type="entry name" value="FAD-dep_OxRdtase"/>
</dbReference>
<dbReference type="Pfam" id="PF01266">
    <property type="entry name" value="DAO"/>
    <property type="match status" value="1"/>
</dbReference>
<evidence type="ECO:0000256" key="9">
    <source>
        <dbReference type="ARBA" id="ARBA00022837"/>
    </source>
</evidence>
<evidence type="ECO:0000259" key="15">
    <source>
        <dbReference type="Pfam" id="PF01266"/>
    </source>
</evidence>
<dbReference type="InterPro" id="IPR038299">
    <property type="entry name" value="DAO_C_sf"/>
</dbReference>
<dbReference type="GO" id="GO:0004368">
    <property type="term" value="F:glycerol-3-phosphate dehydrogenase (quinone) activity"/>
    <property type="evidence" value="ECO:0007669"/>
    <property type="project" value="UniProtKB-EC"/>
</dbReference>
<dbReference type="InterPro" id="IPR036188">
    <property type="entry name" value="FAD/NAD-bd_sf"/>
</dbReference>
<keyword evidence="8" id="KW-0274">FAD</keyword>
<dbReference type="PROSITE" id="PS00978">
    <property type="entry name" value="FAD_G3PDH_2"/>
    <property type="match status" value="1"/>
</dbReference>
<dbReference type="PRINTS" id="PR01001">
    <property type="entry name" value="FADG3PDH"/>
</dbReference>
<evidence type="ECO:0000256" key="3">
    <source>
        <dbReference type="ARBA" id="ARBA00007330"/>
    </source>
</evidence>
<evidence type="ECO:0000313" key="17">
    <source>
        <dbReference type="EMBL" id="TDL17764.1"/>
    </source>
</evidence>
<keyword evidence="10" id="KW-0809">Transit peptide</keyword>
<evidence type="ECO:0000256" key="1">
    <source>
        <dbReference type="ARBA" id="ARBA00001974"/>
    </source>
</evidence>
<dbReference type="InterPro" id="IPR000447">
    <property type="entry name" value="G3P_DH_FAD-dep"/>
</dbReference>
<evidence type="ECO:0000313" key="18">
    <source>
        <dbReference type="Proteomes" id="UP000294933"/>
    </source>
</evidence>
<keyword evidence="12" id="KW-0496">Mitochondrion</keyword>
<dbReference type="Proteomes" id="UP000294933">
    <property type="component" value="Unassembled WGS sequence"/>
</dbReference>
<name>A0A4Y7PQV8_9AGAM</name>
<dbReference type="GO" id="GO:0046872">
    <property type="term" value="F:metal ion binding"/>
    <property type="evidence" value="ECO:0007669"/>
    <property type="project" value="UniProtKB-KW"/>
</dbReference>
<sequence>MASIFRRLLSRRTLATAGVTVIAGTAGGYYYLNSGPSYPTSTAQTRRPPPPWTPPSRQQMLDALKASGTPRLRKVGDEQGDADGHQEFDLLIVGGGATGAGVAVDAASRGLKVALVERDDFSAGTSSKSTKLVHGGVRYLQKAIFELDYEQYKLVNEALHERRIFLHTAPYLSFMLPIMLPVYKYWQVPYYWAGCKLYDILAGKENMESSYLMSKGKALEVFPMLKQDGLVGAIVYYDGQHNDSRMNVALIMTAVQQGAVVANHVEVTELQKNDEGKLVGARVRDNLTGKEWNVRAKGIVNATGPFTDTLLSMDNPSHTPIVQPSSGVHITLPNYYSPRTMGLLDPATSDGRVIFFLPWQGNTIAGTTDARCTVSREPRPAEEDIQWVLEEVRRYLSPDIKVRRGDVLSAWAGIRPLVRNPGASSTEGLVRNHMLHVSESGLLTIAGGKWTTYRKMAEEAVDEAVKVFGLQGTVRSGCVTENVRLVGSDGWTRNMFIGLIQRYGLATDVAKYLSDNYGDRAWTVCALASPTGETWPRHGIRLSPQYPYIEAEVRYAVRHEYAQTATDFLARRARLAFLNAQAALDALPRVVEIMGEEMNWSPKRRGKELRDAARFLESMGLAPGAEGAVVIPKSAMGWGEWTWATMKGDFGVLGLGGPSGTKAQDWSVYSRARFEAGEVDTLRAAFLARSSTSGPAASDLEKGKDGSKAVAAPRLEKAKLREVLDDVPGYEKISGRAVEYVLNEAGFDKQSEFEFDEFVEICGELKEVTLRPVNQRVKIERRRIPVEKSGGGV</sequence>
<dbReference type="SUPFAM" id="SSF54373">
    <property type="entry name" value="FAD-linked reductases, C-terminal domain"/>
    <property type="match status" value="1"/>
</dbReference>
<dbReference type="EMBL" id="ML170217">
    <property type="protein sequence ID" value="TDL17764.1"/>
    <property type="molecule type" value="Genomic_DNA"/>
</dbReference>
<proteinExistence type="inferred from homology"/>
<dbReference type="GO" id="GO:0005739">
    <property type="term" value="C:mitochondrion"/>
    <property type="evidence" value="ECO:0007669"/>
    <property type="project" value="UniProtKB-SubCell"/>
</dbReference>
<dbReference type="SUPFAM" id="SSF51905">
    <property type="entry name" value="FAD/NAD(P)-binding domain"/>
    <property type="match status" value="1"/>
</dbReference>
<reference evidence="17 18" key="1">
    <citation type="submission" date="2018-06" db="EMBL/GenBank/DDBJ databases">
        <title>A transcriptomic atlas of mushroom development highlights an independent origin of complex multicellularity.</title>
        <authorList>
            <consortium name="DOE Joint Genome Institute"/>
            <person name="Krizsan K."/>
            <person name="Almasi E."/>
            <person name="Merenyi Z."/>
            <person name="Sahu N."/>
            <person name="Viragh M."/>
            <person name="Koszo T."/>
            <person name="Mondo S."/>
            <person name="Kiss B."/>
            <person name="Balint B."/>
            <person name="Kues U."/>
            <person name="Barry K."/>
            <person name="Hegedus J.C."/>
            <person name="Henrissat B."/>
            <person name="Johnson J."/>
            <person name="Lipzen A."/>
            <person name="Ohm R."/>
            <person name="Nagy I."/>
            <person name="Pangilinan J."/>
            <person name="Yan J."/>
            <person name="Xiong Y."/>
            <person name="Grigoriev I.V."/>
            <person name="Hibbett D.S."/>
            <person name="Nagy L.G."/>
        </authorList>
    </citation>
    <scope>NUCLEOTIDE SEQUENCE [LARGE SCALE GENOMIC DNA]</scope>
    <source>
        <strain evidence="17 18">SZMC22713</strain>
    </source>
</reference>
<dbReference type="Pfam" id="PF16901">
    <property type="entry name" value="DAO_C"/>
    <property type="match status" value="1"/>
</dbReference>
<evidence type="ECO:0000256" key="6">
    <source>
        <dbReference type="ARBA" id="ARBA00022723"/>
    </source>
</evidence>
<keyword evidence="6" id="KW-0479">Metal-binding</keyword>
<evidence type="ECO:0000256" key="14">
    <source>
        <dbReference type="SAM" id="Phobius"/>
    </source>
</evidence>
<feature type="domain" description="FAD dependent oxidoreductase" evidence="15">
    <location>
        <begin position="89"/>
        <end position="454"/>
    </location>
</feature>
<keyword evidence="7" id="KW-0677">Repeat</keyword>
<feature type="domain" description="Alpha-glycerophosphate oxidase C-terminal" evidence="16">
    <location>
        <begin position="478"/>
        <end position="605"/>
    </location>
</feature>
<evidence type="ECO:0000256" key="8">
    <source>
        <dbReference type="ARBA" id="ARBA00022827"/>
    </source>
</evidence>
<evidence type="ECO:0000256" key="12">
    <source>
        <dbReference type="ARBA" id="ARBA00023128"/>
    </source>
</evidence>
<evidence type="ECO:0000256" key="10">
    <source>
        <dbReference type="ARBA" id="ARBA00022946"/>
    </source>
</evidence>
<evidence type="ECO:0000256" key="5">
    <source>
        <dbReference type="ARBA" id="ARBA00022630"/>
    </source>
</evidence>
<accession>A0A4Y7PQV8</accession>
<keyword evidence="18" id="KW-1185">Reference proteome</keyword>
<comment type="catalytic activity">
    <reaction evidence="13">
        <text>a quinone + sn-glycerol 3-phosphate = dihydroxyacetone phosphate + a quinol</text>
        <dbReference type="Rhea" id="RHEA:18977"/>
        <dbReference type="ChEBI" id="CHEBI:24646"/>
        <dbReference type="ChEBI" id="CHEBI:57597"/>
        <dbReference type="ChEBI" id="CHEBI:57642"/>
        <dbReference type="ChEBI" id="CHEBI:132124"/>
        <dbReference type="EC" id="1.1.5.3"/>
    </reaction>
</comment>
<comment type="cofactor">
    <cofactor evidence="1 13">
        <name>FAD</name>
        <dbReference type="ChEBI" id="CHEBI:57692"/>
    </cofactor>
</comment>